<accession>A0A845LHG7</accession>
<gene>
    <name evidence="6" type="ORF">GTO89_15615</name>
</gene>
<dbReference type="PROSITE" id="PS51918">
    <property type="entry name" value="RADICAL_SAM"/>
    <property type="match status" value="1"/>
</dbReference>
<organism evidence="6 7">
    <name type="scientific">Heliomicrobium gestii</name>
    <name type="common">Heliobacterium gestii</name>
    <dbReference type="NCBI Taxonomy" id="2699"/>
    <lineage>
        <taxon>Bacteria</taxon>
        <taxon>Bacillati</taxon>
        <taxon>Bacillota</taxon>
        <taxon>Clostridia</taxon>
        <taxon>Eubacteriales</taxon>
        <taxon>Heliobacteriaceae</taxon>
        <taxon>Heliomicrobium</taxon>
    </lineage>
</organism>
<evidence type="ECO:0000256" key="4">
    <source>
        <dbReference type="ARBA" id="ARBA00023014"/>
    </source>
</evidence>
<dbReference type="Proteomes" id="UP000471031">
    <property type="component" value="Unassembled WGS sequence"/>
</dbReference>
<sequence>MWGRRADMGFDEWVKSPDVLVVSRKVAPGLRLIHQESRVSIDLSEEASEKWLSWTDEWDGWETLVDQAFVLKRPQTLPEKEMVVEGNDLVCQIAERHVKWYEETSDLVILFQSKPMNANNPLLALGPYGSLCWRGILAGLPIVDIRREAVRIFGRDEVLPFLARLMDLQFIQPIPEIHPLSHRHEELKKEFPAPVVQFQLNHSKIPWYFLWEICKVCDLRCKTCYLSAFKERGCQIDQAMAIAKQIIDAGIFYVGIFGGEPLLQEGLEQVIQTLREADVFVKIISNGQQMTTERARRLADAGINQVEISFDGLSRAVHEGSRGSGTFDQAIQALQCLRDAEIPRQGMVWTVHSGNVHEFHRLPQFMQEIGVTECYVSLFKKTGLQGSEAPYEPISDEETQRLIRYIQGWERSHPELTVAMTAALGCSCGRTSCVVDDVGDLRVCSFAYVSVGNVHQRPFVEIWQALAQEAEKRGPLGFCKDPAVEIADDRMIS</sequence>
<dbReference type="SFLD" id="SFLDG01067">
    <property type="entry name" value="SPASM/twitch_domain_containing"/>
    <property type="match status" value="1"/>
</dbReference>
<dbReference type="PANTHER" id="PTHR11228:SF7">
    <property type="entry name" value="PQQA PEPTIDE CYCLASE"/>
    <property type="match status" value="1"/>
</dbReference>
<keyword evidence="3" id="KW-0408">Iron</keyword>
<evidence type="ECO:0000259" key="5">
    <source>
        <dbReference type="PROSITE" id="PS51918"/>
    </source>
</evidence>
<dbReference type="InterPro" id="IPR058240">
    <property type="entry name" value="rSAM_sf"/>
</dbReference>
<dbReference type="EMBL" id="WXEX01000016">
    <property type="protein sequence ID" value="MZP44460.1"/>
    <property type="molecule type" value="Genomic_DNA"/>
</dbReference>
<dbReference type="CDD" id="cd01335">
    <property type="entry name" value="Radical_SAM"/>
    <property type="match status" value="1"/>
</dbReference>
<dbReference type="GO" id="GO:0003824">
    <property type="term" value="F:catalytic activity"/>
    <property type="evidence" value="ECO:0007669"/>
    <property type="project" value="InterPro"/>
</dbReference>
<dbReference type="InterPro" id="IPR013785">
    <property type="entry name" value="Aldolase_TIM"/>
</dbReference>
<dbReference type="OrthoDB" id="9782387at2"/>
<dbReference type="PANTHER" id="PTHR11228">
    <property type="entry name" value="RADICAL SAM DOMAIN PROTEIN"/>
    <property type="match status" value="1"/>
</dbReference>
<dbReference type="GO" id="GO:0051536">
    <property type="term" value="F:iron-sulfur cluster binding"/>
    <property type="evidence" value="ECO:0007669"/>
    <property type="project" value="UniProtKB-KW"/>
</dbReference>
<feature type="domain" description="Radical SAM core" evidence="5">
    <location>
        <begin position="203"/>
        <end position="411"/>
    </location>
</feature>
<dbReference type="InterPro" id="IPR007197">
    <property type="entry name" value="rSAM"/>
</dbReference>
<proteinExistence type="predicted"/>
<evidence type="ECO:0000256" key="3">
    <source>
        <dbReference type="ARBA" id="ARBA00023004"/>
    </source>
</evidence>
<dbReference type="InterPro" id="IPR050377">
    <property type="entry name" value="Radical_SAM_PqqE_MftC-like"/>
</dbReference>
<protein>
    <submittedName>
        <fullName evidence="6">Radical SAM protein</fullName>
    </submittedName>
</protein>
<dbReference type="RefSeq" id="WP_161263029.1">
    <property type="nucleotide sequence ID" value="NZ_JAFBDC010000017.1"/>
</dbReference>
<name>A0A845LHG7_HELGE</name>
<dbReference type="AlphaFoldDB" id="A0A845LHG7"/>
<reference evidence="6 7" key="1">
    <citation type="submission" date="2020-01" db="EMBL/GenBank/DDBJ databases">
        <title>Whole genome sequence of Heliobacterium gestii DSM 11169.</title>
        <authorList>
            <person name="Kyndt J.A."/>
            <person name="Meyer T.E."/>
        </authorList>
    </citation>
    <scope>NUCLEOTIDE SEQUENCE [LARGE SCALE GENOMIC DNA]</scope>
    <source>
        <strain evidence="6 7">DSM 11169</strain>
    </source>
</reference>
<dbReference type="Pfam" id="PF04055">
    <property type="entry name" value="Radical_SAM"/>
    <property type="match status" value="1"/>
</dbReference>
<evidence type="ECO:0000313" key="7">
    <source>
        <dbReference type="Proteomes" id="UP000471031"/>
    </source>
</evidence>
<keyword evidence="7" id="KW-1185">Reference proteome</keyword>
<dbReference type="Gene3D" id="3.20.20.70">
    <property type="entry name" value="Aldolase class I"/>
    <property type="match status" value="1"/>
</dbReference>
<keyword evidence="4" id="KW-0411">Iron-sulfur</keyword>
<evidence type="ECO:0000313" key="6">
    <source>
        <dbReference type="EMBL" id="MZP44460.1"/>
    </source>
</evidence>
<dbReference type="SUPFAM" id="SSF102114">
    <property type="entry name" value="Radical SAM enzymes"/>
    <property type="match status" value="1"/>
</dbReference>
<evidence type="ECO:0000256" key="1">
    <source>
        <dbReference type="ARBA" id="ARBA00022691"/>
    </source>
</evidence>
<dbReference type="SFLD" id="SFLDS00029">
    <property type="entry name" value="Radical_SAM"/>
    <property type="match status" value="1"/>
</dbReference>
<evidence type="ECO:0000256" key="2">
    <source>
        <dbReference type="ARBA" id="ARBA00022723"/>
    </source>
</evidence>
<keyword evidence="2" id="KW-0479">Metal-binding</keyword>
<dbReference type="GO" id="GO:0046872">
    <property type="term" value="F:metal ion binding"/>
    <property type="evidence" value="ECO:0007669"/>
    <property type="project" value="UniProtKB-KW"/>
</dbReference>
<comment type="caution">
    <text evidence="6">The sequence shown here is derived from an EMBL/GenBank/DDBJ whole genome shotgun (WGS) entry which is preliminary data.</text>
</comment>
<keyword evidence="1" id="KW-0949">S-adenosyl-L-methionine</keyword>